<comment type="caution">
    <text evidence="2">The sequence shown here is derived from an EMBL/GenBank/DDBJ whole genome shotgun (WGS) entry which is preliminary data.</text>
</comment>
<reference evidence="2" key="1">
    <citation type="submission" date="2022-07" db="EMBL/GenBank/DDBJ databases">
        <authorList>
            <person name="Li W.-J."/>
            <person name="Deng Q.-Q."/>
        </authorList>
    </citation>
    <scope>NUCLEOTIDE SEQUENCE</scope>
    <source>
        <strain evidence="2">SYSU M60031</strain>
    </source>
</reference>
<keyword evidence="1" id="KW-0812">Transmembrane</keyword>
<dbReference type="AlphaFoldDB" id="A0AA41X623"/>
<protein>
    <submittedName>
        <fullName evidence="2">Uncharacterized protein</fullName>
    </submittedName>
</protein>
<gene>
    <name evidence="2" type="ORF">NK662_13030</name>
</gene>
<keyword evidence="3" id="KW-1185">Reference proteome</keyword>
<feature type="transmembrane region" description="Helical" evidence="1">
    <location>
        <begin position="27"/>
        <end position="48"/>
    </location>
</feature>
<keyword evidence="1" id="KW-0472">Membrane</keyword>
<evidence type="ECO:0000313" key="3">
    <source>
        <dbReference type="Proteomes" id="UP001156102"/>
    </source>
</evidence>
<dbReference type="EMBL" id="JANCLT010000006">
    <property type="protein sequence ID" value="MCP8969452.1"/>
    <property type="molecule type" value="Genomic_DNA"/>
</dbReference>
<organism evidence="2 3">
    <name type="scientific">Ectobacillus ponti</name>
    <dbReference type="NCBI Taxonomy" id="2961894"/>
    <lineage>
        <taxon>Bacteria</taxon>
        <taxon>Bacillati</taxon>
        <taxon>Bacillota</taxon>
        <taxon>Bacilli</taxon>
        <taxon>Bacillales</taxon>
        <taxon>Bacillaceae</taxon>
        <taxon>Ectobacillus</taxon>
    </lineage>
</organism>
<name>A0AA41X623_9BACI</name>
<keyword evidence="1" id="KW-1133">Transmembrane helix</keyword>
<evidence type="ECO:0000313" key="2">
    <source>
        <dbReference type="EMBL" id="MCP8969452.1"/>
    </source>
</evidence>
<accession>A0AA41X623</accession>
<evidence type="ECO:0000256" key="1">
    <source>
        <dbReference type="SAM" id="Phobius"/>
    </source>
</evidence>
<dbReference type="Proteomes" id="UP001156102">
    <property type="component" value="Unassembled WGS sequence"/>
</dbReference>
<sequence>MNTEKYKQMSEEERPLAEPKALENVKMIMNVGILCLVLLLGYLAAIGLQKGYERWNGPQMHQGQNITEWYSKKDGFSR</sequence>
<dbReference type="RefSeq" id="WP_254759374.1">
    <property type="nucleotide sequence ID" value="NZ_JANCLT010000006.1"/>
</dbReference>
<proteinExistence type="predicted"/>